<evidence type="ECO:0000256" key="7">
    <source>
        <dbReference type="RuleBase" id="RU004417"/>
    </source>
</evidence>
<comment type="similarity">
    <text evidence="1 3 7">Belongs to the Glu/Leu/Phe/Val dehydrogenases family.</text>
</comment>
<dbReference type="SMART" id="SM00839">
    <property type="entry name" value="ELFV_dehydrog"/>
    <property type="match status" value="1"/>
</dbReference>
<dbReference type="Pfam" id="PF00208">
    <property type="entry name" value="ELFV_dehydrog"/>
    <property type="match status" value="1"/>
</dbReference>
<dbReference type="RefSeq" id="WP_005005374.1">
    <property type="nucleotide sequence ID" value="NZ_HG422173.1"/>
</dbReference>
<dbReference type="InterPro" id="IPR046346">
    <property type="entry name" value="Aminoacid_DH-like_N_sf"/>
</dbReference>
<dbReference type="AlphaFoldDB" id="M1Z884"/>
<dbReference type="PIRSF" id="PIRSF000185">
    <property type="entry name" value="Glu_DH"/>
    <property type="match status" value="1"/>
</dbReference>
<keyword evidence="5" id="KW-0520">NAD</keyword>
<feature type="domain" description="Glutamate/phenylalanine/leucine/valine/L-tryptophan dehydrogenase C-terminal" evidence="8">
    <location>
        <begin position="141"/>
        <end position="367"/>
    </location>
</feature>
<keyword evidence="10" id="KW-1185">Reference proteome</keyword>
<comment type="caution">
    <text evidence="9">The sequence shown here is derived from an EMBL/GenBank/DDBJ whole genome shotgun (WGS) entry which is preliminary data.</text>
</comment>
<sequence length="369" mass="40319">MSTQYVDNFADDIGPIKILHIYKPKSQLRGIVVVDNLAMGPAAIGGCRMAPDVSTREVFRLARAMTLKNAVNGLPYGGGKSAIVGDPKSDLKETWMREFARAIRDLKEYIPGPDMGTDEQCMAWVHEEAGRAVGLPYSKGGLPLDELGATGFGVAVASDAASEWMQLPLENARVVIQGFGNVGRAAATCLLERGVHVIAVNDSDGGLHNPDGLNIPELFRWVQTRNLNRATHLGEPMERDRVLEIESDIFVPAARPDVFTEANQHLLKTRLVLEGANIPITHEAARVLHDRGIMVIPDIIANSGGVICAAAEYEGKTEDQAFDAIRKSVYRNTTALLKRVRERKQYPHDAALQMAREVLSKKMGLYAST</sequence>
<dbReference type="GO" id="GO:0004352">
    <property type="term" value="F:glutamate dehydrogenase (NAD+) activity"/>
    <property type="evidence" value="ECO:0007669"/>
    <property type="project" value="TreeGrafter"/>
</dbReference>
<dbReference type="HOGENOM" id="CLU_025763_1_1_0"/>
<dbReference type="OrthoDB" id="9803297at2"/>
<keyword evidence="5" id="KW-0547">Nucleotide-binding</keyword>
<organism evidence="9 10">
    <name type="scientific">Nitrospina gracilis (strain 3/211)</name>
    <dbReference type="NCBI Taxonomy" id="1266370"/>
    <lineage>
        <taxon>Bacteria</taxon>
        <taxon>Pseudomonadati</taxon>
        <taxon>Nitrospinota/Tectimicrobiota group</taxon>
        <taxon>Nitrospinota</taxon>
        <taxon>Nitrospinia</taxon>
        <taxon>Nitrospinales</taxon>
        <taxon>Nitrospinaceae</taxon>
        <taxon>Nitrospina</taxon>
    </lineage>
</organism>
<evidence type="ECO:0000256" key="1">
    <source>
        <dbReference type="ARBA" id="ARBA00006382"/>
    </source>
</evidence>
<feature type="active site" description="Proton donor" evidence="4">
    <location>
        <position position="80"/>
    </location>
</feature>
<dbReference type="PANTHER" id="PTHR11606">
    <property type="entry name" value="GLUTAMATE DEHYDROGENASE"/>
    <property type="match status" value="1"/>
</dbReference>
<evidence type="ECO:0000256" key="5">
    <source>
        <dbReference type="PIRSR" id="PIRSR000185-2"/>
    </source>
</evidence>
<dbReference type="InterPro" id="IPR006095">
    <property type="entry name" value="Glu/Leu/Phe/Val/Trp_DH"/>
</dbReference>
<feature type="site" description="Important for catalysis" evidence="6">
    <location>
        <position position="114"/>
    </location>
</feature>
<evidence type="ECO:0000256" key="4">
    <source>
        <dbReference type="PIRSR" id="PIRSR000185-1"/>
    </source>
</evidence>
<dbReference type="Gene3D" id="3.40.50.720">
    <property type="entry name" value="NAD(P)-binding Rossmann-like Domain"/>
    <property type="match status" value="1"/>
</dbReference>
<proteinExistence type="inferred from homology"/>
<dbReference type="InterPro" id="IPR014362">
    <property type="entry name" value="Glu_DH"/>
</dbReference>
<dbReference type="InterPro" id="IPR006096">
    <property type="entry name" value="Glu/Leu/Phe/Val/Trp_DH_C"/>
</dbReference>
<gene>
    <name evidence="9" type="ORF">NITGR_100018</name>
</gene>
<evidence type="ECO:0000313" key="9">
    <source>
        <dbReference type="EMBL" id="CCQ89213.1"/>
    </source>
</evidence>
<dbReference type="EMBL" id="CAQJ01000002">
    <property type="protein sequence ID" value="CCQ89213.1"/>
    <property type="molecule type" value="Genomic_DNA"/>
</dbReference>
<feature type="binding site" evidence="5">
    <location>
        <position position="68"/>
    </location>
    <ligand>
        <name>substrate</name>
    </ligand>
</feature>
<dbReference type="Pfam" id="PF02812">
    <property type="entry name" value="ELFV_dehydrog_N"/>
    <property type="match status" value="1"/>
</dbReference>
<reference evidence="9 10" key="1">
    <citation type="journal article" date="2013" name="Front. Microbiol.">
        <title>The genome of Nitrospina gracilis illuminates the metabolism and evolution of the major marine nitrite oxidizer.</title>
        <authorList>
            <person name="Luecker S."/>
            <person name="Nowka B."/>
            <person name="Rattei T."/>
            <person name="Spieck E."/>
            <person name="and Daims H."/>
        </authorList>
    </citation>
    <scope>NUCLEOTIDE SEQUENCE [LARGE SCALE GENOMIC DNA]</scope>
    <source>
        <strain evidence="9 10">3/211</strain>
    </source>
</reference>
<evidence type="ECO:0000256" key="3">
    <source>
        <dbReference type="PIRNR" id="PIRNR000185"/>
    </source>
</evidence>
<feature type="binding site" evidence="5">
    <location>
        <position position="150"/>
    </location>
    <ligand>
        <name>NAD(+)</name>
        <dbReference type="ChEBI" id="CHEBI:57540"/>
    </ligand>
</feature>
<dbReference type="SUPFAM" id="SSF53223">
    <property type="entry name" value="Aminoacid dehydrogenase-like, N-terminal domain"/>
    <property type="match status" value="1"/>
</dbReference>
<dbReference type="STRING" id="1266370.NITGR_100018"/>
<evidence type="ECO:0000313" key="10">
    <source>
        <dbReference type="Proteomes" id="UP000011704"/>
    </source>
</evidence>
<dbReference type="Gene3D" id="3.40.50.10860">
    <property type="entry name" value="Leucine Dehydrogenase, chain A, domain 1"/>
    <property type="match status" value="1"/>
</dbReference>
<dbReference type="SUPFAM" id="SSF51735">
    <property type="entry name" value="NAD(P)-binding Rossmann-fold domains"/>
    <property type="match status" value="1"/>
</dbReference>
<feature type="binding site" evidence="5">
    <location>
        <position position="181"/>
    </location>
    <ligand>
        <name>NAD(+)</name>
        <dbReference type="ChEBI" id="CHEBI:57540"/>
    </ligand>
</feature>
<dbReference type="Proteomes" id="UP000011704">
    <property type="component" value="Unassembled WGS sequence"/>
</dbReference>
<dbReference type="GO" id="GO:0000166">
    <property type="term" value="F:nucleotide binding"/>
    <property type="evidence" value="ECO:0007669"/>
    <property type="project" value="UniProtKB-KW"/>
</dbReference>
<evidence type="ECO:0000259" key="8">
    <source>
        <dbReference type="SMART" id="SM00839"/>
    </source>
</evidence>
<dbReference type="PRINTS" id="PR00082">
    <property type="entry name" value="GLFDHDRGNASE"/>
</dbReference>
<name>M1Z884_NITG3</name>
<evidence type="ECO:0000256" key="2">
    <source>
        <dbReference type="ARBA" id="ARBA00023002"/>
    </source>
</evidence>
<dbReference type="InParanoid" id="M1Z884"/>
<dbReference type="InterPro" id="IPR006097">
    <property type="entry name" value="Glu/Leu/Phe/Val/Trp_DH_dimer"/>
</dbReference>
<accession>M1Z884</accession>
<dbReference type="GO" id="GO:0006538">
    <property type="term" value="P:L-glutamate catabolic process"/>
    <property type="evidence" value="ECO:0007669"/>
    <property type="project" value="TreeGrafter"/>
</dbReference>
<evidence type="ECO:0000256" key="6">
    <source>
        <dbReference type="PIRSR" id="PIRSR000185-3"/>
    </source>
</evidence>
<dbReference type="PANTHER" id="PTHR11606:SF13">
    <property type="entry name" value="GLUTAMATE DEHYDROGENASE 1, MITOCHONDRIAL"/>
    <property type="match status" value="1"/>
</dbReference>
<keyword evidence="2 3" id="KW-0560">Oxidoreductase</keyword>
<protein>
    <recommendedName>
        <fullName evidence="3">Glutamate dehydrogenase</fullName>
    </recommendedName>
</protein>
<dbReference type="InterPro" id="IPR036291">
    <property type="entry name" value="NAD(P)-bd_dom_sf"/>
</dbReference>